<organism evidence="1 2">
    <name type="scientific">Turicibacter faecis</name>
    <dbReference type="NCBI Taxonomy" id="2963365"/>
    <lineage>
        <taxon>Bacteria</taxon>
        <taxon>Bacillati</taxon>
        <taxon>Bacillota</taxon>
        <taxon>Erysipelotrichia</taxon>
        <taxon>Erysipelotrichales</taxon>
        <taxon>Turicibacteraceae</taxon>
        <taxon>Turicibacter</taxon>
    </lineage>
</organism>
<keyword evidence="2" id="KW-1185">Reference proteome</keyword>
<dbReference type="Proteomes" id="UP001432099">
    <property type="component" value="Chromosome"/>
</dbReference>
<evidence type="ECO:0000313" key="1">
    <source>
        <dbReference type="EMBL" id="BEH91636.1"/>
    </source>
</evidence>
<accession>A0ABN6ZCS0</accession>
<gene>
    <name evidence="1" type="ORF">T23_17380</name>
</gene>
<name>A0ABN6ZCS0_9FIRM</name>
<evidence type="ECO:0000313" key="2">
    <source>
        <dbReference type="Proteomes" id="UP001432099"/>
    </source>
</evidence>
<dbReference type="RefSeq" id="WP_161831077.1">
    <property type="nucleotide sequence ID" value="NZ_AP028127.1"/>
</dbReference>
<sequence length="326" mass="38653">MHEYRVYFIPKKVFAEIKKEFQRKNPYRKLLAIPKNLSNSSPIRKKALRLQDTLWEDVLVKTANVLQTDHYTHIEASHESTVKKYILNVYTPTGKLREEIVELIIILSHIRIKRHIRGLQQPLSVFLRAVNSQISHSSERKQLNRTSNVYLIDEFGTPYTDINGYIYGIHPNFFLQLKLEFTKKNFFRKSIAIPQKHALSTEFKNQLLELQNHLWEDAKLQAYHHFKILDNHFIEQTYTKQIEHYILNLYVPTPTLLRQITLAIEQLILKKLEYFDWVCSKNKELIIGDLNKKIKYSLESQYLTKNCPLYLTDNEGNLYATIHLTP</sequence>
<reference evidence="1" key="1">
    <citation type="journal article" date="2024" name="Int. J. Syst. Evol. Microbiol.">
        <title>Turicibacter faecis sp. nov., isolated from faeces of heart failure mouse model.</title>
        <authorList>
            <person name="Imamura Y."/>
            <person name="Motooka D."/>
            <person name="Nakajima Y."/>
            <person name="Ito S."/>
            <person name="Kitakaze M."/>
            <person name="Iida T."/>
            <person name="Nakamura S."/>
        </authorList>
    </citation>
    <scope>NUCLEOTIDE SEQUENCE</scope>
    <source>
        <strain evidence="1">TC023</strain>
    </source>
</reference>
<dbReference type="EMBL" id="AP028127">
    <property type="protein sequence ID" value="BEH91636.1"/>
    <property type="molecule type" value="Genomic_DNA"/>
</dbReference>
<proteinExistence type="predicted"/>
<protein>
    <submittedName>
        <fullName evidence="1">Uncharacterized protein</fullName>
    </submittedName>
</protein>